<dbReference type="GeneID" id="37107799"/>
<dbReference type="RefSeq" id="XP_025472413.1">
    <property type="nucleotide sequence ID" value="XM_025605656.1"/>
</dbReference>
<accession>A0A317XD67</accession>
<sequence>MLLGVCFFRCLLFFVSSPCWWVKVYMGHLSFSLSFSLGIHDAAWTWGYCTSSACIHTYVLYESLAGCEKSGWIGRHGTFSHYLKSPS</sequence>
<organism evidence="1 2">
    <name type="scientific">Aspergillus sclerotioniger CBS 115572</name>
    <dbReference type="NCBI Taxonomy" id="1450535"/>
    <lineage>
        <taxon>Eukaryota</taxon>
        <taxon>Fungi</taxon>
        <taxon>Dikarya</taxon>
        <taxon>Ascomycota</taxon>
        <taxon>Pezizomycotina</taxon>
        <taxon>Eurotiomycetes</taxon>
        <taxon>Eurotiomycetidae</taxon>
        <taxon>Eurotiales</taxon>
        <taxon>Aspergillaceae</taxon>
        <taxon>Aspergillus</taxon>
        <taxon>Aspergillus subgen. Circumdati</taxon>
    </lineage>
</organism>
<keyword evidence="2" id="KW-1185">Reference proteome</keyword>
<comment type="caution">
    <text evidence="1">The sequence shown here is derived from an EMBL/GenBank/DDBJ whole genome shotgun (WGS) entry which is preliminary data.</text>
</comment>
<proteinExistence type="predicted"/>
<reference evidence="1 2" key="1">
    <citation type="submission" date="2016-12" db="EMBL/GenBank/DDBJ databases">
        <title>The genomes of Aspergillus section Nigri reveals drivers in fungal speciation.</title>
        <authorList>
            <consortium name="DOE Joint Genome Institute"/>
            <person name="Vesth T.C."/>
            <person name="Nybo J."/>
            <person name="Theobald S."/>
            <person name="Brandl J."/>
            <person name="Frisvad J.C."/>
            <person name="Nielsen K.F."/>
            <person name="Lyhne E.K."/>
            <person name="Kogle M.E."/>
            <person name="Kuo A."/>
            <person name="Riley R."/>
            <person name="Clum A."/>
            <person name="Nolan M."/>
            <person name="Lipzen A."/>
            <person name="Salamov A."/>
            <person name="Henrissat B."/>
            <person name="Wiebenga A."/>
            <person name="De Vries R.P."/>
            <person name="Grigoriev I.V."/>
            <person name="Mortensen U.H."/>
            <person name="Andersen M.R."/>
            <person name="Baker S.E."/>
        </authorList>
    </citation>
    <scope>NUCLEOTIDE SEQUENCE [LARGE SCALE GENOMIC DNA]</scope>
    <source>
        <strain evidence="1 2">CBS 115572</strain>
    </source>
</reference>
<dbReference type="EMBL" id="MSFK01000002">
    <property type="protein sequence ID" value="PWY95652.1"/>
    <property type="molecule type" value="Genomic_DNA"/>
</dbReference>
<name>A0A317XD67_9EURO</name>
<evidence type="ECO:0000313" key="2">
    <source>
        <dbReference type="Proteomes" id="UP000246702"/>
    </source>
</evidence>
<protein>
    <submittedName>
        <fullName evidence="1">Uncharacterized protein</fullName>
    </submittedName>
</protein>
<dbReference type="Proteomes" id="UP000246702">
    <property type="component" value="Unassembled WGS sequence"/>
</dbReference>
<gene>
    <name evidence="1" type="ORF">BO94DRAFT_132457</name>
</gene>
<evidence type="ECO:0000313" key="1">
    <source>
        <dbReference type="EMBL" id="PWY95652.1"/>
    </source>
</evidence>
<dbReference type="AlphaFoldDB" id="A0A317XD67"/>